<organism evidence="2 3">
    <name type="scientific">Stenotrophomonas maltophilia</name>
    <name type="common">Pseudomonas maltophilia</name>
    <name type="synonym">Xanthomonas maltophilia</name>
    <dbReference type="NCBI Taxonomy" id="40324"/>
    <lineage>
        <taxon>Bacteria</taxon>
        <taxon>Pseudomonadati</taxon>
        <taxon>Pseudomonadota</taxon>
        <taxon>Gammaproteobacteria</taxon>
        <taxon>Lysobacterales</taxon>
        <taxon>Lysobacteraceae</taxon>
        <taxon>Stenotrophomonas</taxon>
        <taxon>Stenotrophomonas maltophilia group</taxon>
    </lineage>
</organism>
<dbReference type="InterPro" id="IPR046519">
    <property type="entry name" value="X-Tfes_XVIPCD"/>
</dbReference>
<accession>A0A1A6XV86</accession>
<proteinExistence type="predicted"/>
<reference evidence="2 3" key="1">
    <citation type="submission" date="2016-05" db="EMBL/GenBank/DDBJ databases">
        <title>Draft Genome Sequences of Stenotrophomonas maltophilia Strains Sm32COP, Sm41DVV, Sm46PAILV, SmF3, SmF22, SmSOFb1 and SmCVFa1, Isolated from Different Manures, in France.</title>
        <authorList>
            <person name="Nazaret S."/>
            <person name="Bodilis J."/>
        </authorList>
    </citation>
    <scope>NUCLEOTIDE SEQUENCE [LARGE SCALE GENOMIC DNA]</scope>
    <source>
        <strain evidence="2 3">Sm46PAILV</strain>
    </source>
</reference>
<dbReference type="Pfam" id="PF20410">
    <property type="entry name" value="X-Tfes_XVIPCD"/>
    <property type="match status" value="1"/>
</dbReference>
<evidence type="ECO:0000313" key="2">
    <source>
        <dbReference type="EMBL" id="OBU66873.1"/>
    </source>
</evidence>
<dbReference type="RefSeq" id="WP_065199305.1">
    <property type="nucleotide sequence ID" value="NZ_LYVJ01000007.1"/>
</dbReference>
<sequence length="219" mass="23685">MLASDGRTYQRQGDGEWLHDGWIYDSLAKGNVRDELNGTLVQIQALQLQDASAPHRAEQGTGGELPGLEGGLPVVPRADPSSSIAPVLADNPAHADFQTYQRIHAWVAGTGNWDDEGSRNVSAALYRRQVEDPLVKRVDAVTGQLGKDGEENVFAVYKPFGEQAPFFASCVDGRQARHQPAEQSLLQAEMLLQAGAQSAAQELNLRQGAHPDPARQPSL</sequence>
<protein>
    <recommendedName>
        <fullName evidence="1">X-Tfes XVIPCD domain-containing protein</fullName>
    </recommendedName>
</protein>
<comment type="caution">
    <text evidence="2">The sequence shown here is derived from an EMBL/GenBank/DDBJ whole genome shotgun (WGS) entry which is preliminary data.</text>
</comment>
<evidence type="ECO:0000313" key="3">
    <source>
        <dbReference type="Proteomes" id="UP000092256"/>
    </source>
</evidence>
<name>A0A1A6XV86_STEMA</name>
<dbReference type="Proteomes" id="UP000092256">
    <property type="component" value="Unassembled WGS sequence"/>
</dbReference>
<feature type="domain" description="X-Tfes XVIPCD" evidence="1">
    <location>
        <begin position="90"/>
        <end position="189"/>
    </location>
</feature>
<dbReference type="AlphaFoldDB" id="A0A1A6XV86"/>
<evidence type="ECO:0000259" key="1">
    <source>
        <dbReference type="Pfam" id="PF20410"/>
    </source>
</evidence>
<dbReference type="EMBL" id="LYVJ01000007">
    <property type="protein sequence ID" value="OBU66873.1"/>
    <property type="molecule type" value="Genomic_DNA"/>
</dbReference>
<gene>
    <name evidence="2" type="ORF">A9K58_10470</name>
</gene>